<keyword evidence="3 9" id="KW-0812">Transmembrane</keyword>
<feature type="domain" description="Methuselah N-terminal" evidence="11">
    <location>
        <begin position="53"/>
        <end position="167"/>
    </location>
</feature>
<feature type="transmembrane region" description="Helical" evidence="9">
    <location>
        <begin position="306"/>
        <end position="327"/>
    </location>
</feature>
<dbReference type="GO" id="GO:0005886">
    <property type="term" value="C:plasma membrane"/>
    <property type="evidence" value="ECO:0007669"/>
    <property type="project" value="TreeGrafter"/>
</dbReference>
<dbReference type="GO" id="GO:0012505">
    <property type="term" value="C:endomembrane system"/>
    <property type="evidence" value="ECO:0007669"/>
    <property type="project" value="UniProtKB-SubCell"/>
</dbReference>
<feature type="chain" id="PRO_5035434819" description="Methuselah N-terminal domain-containing protein" evidence="10">
    <location>
        <begin position="17"/>
        <end position="528"/>
    </location>
</feature>
<comment type="subcellular location">
    <subcellularLocation>
        <location evidence="1">Endomembrane system</location>
        <topology evidence="1">Multi-pass membrane protein</topology>
    </subcellularLocation>
</comment>
<keyword evidence="6" id="KW-0297">G-protein coupled receptor</keyword>
<evidence type="ECO:0000256" key="2">
    <source>
        <dbReference type="ARBA" id="ARBA00008979"/>
    </source>
</evidence>
<protein>
    <recommendedName>
        <fullName evidence="11">Methuselah N-terminal domain-containing protein</fullName>
    </recommendedName>
</protein>
<keyword evidence="8" id="KW-0807">Transducer</keyword>
<gene>
    <name evidence="12" type="ORF">BINO364_LOCUS2284</name>
</gene>
<keyword evidence="13" id="KW-1185">Reference proteome</keyword>
<evidence type="ECO:0000256" key="9">
    <source>
        <dbReference type="SAM" id="Phobius"/>
    </source>
</evidence>
<dbReference type="Gene3D" id="1.20.1070.10">
    <property type="entry name" value="Rhodopsin 7-helix transmembrane proteins"/>
    <property type="match status" value="1"/>
</dbReference>
<dbReference type="EMBL" id="OV170230">
    <property type="protein sequence ID" value="CAH0715353.1"/>
    <property type="molecule type" value="Genomic_DNA"/>
</dbReference>
<evidence type="ECO:0000256" key="1">
    <source>
        <dbReference type="ARBA" id="ARBA00004127"/>
    </source>
</evidence>
<evidence type="ECO:0000313" key="12">
    <source>
        <dbReference type="EMBL" id="CAH0715353.1"/>
    </source>
</evidence>
<evidence type="ECO:0000256" key="10">
    <source>
        <dbReference type="SAM" id="SignalP"/>
    </source>
</evidence>
<dbReference type="InterPro" id="IPR036272">
    <property type="entry name" value="Methuselah_N_sf"/>
</dbReference>
<dbReference type="Proteomes" id="UP000838878">
    <property type="component" value="Chromosome 10"/>
</dbReference>
<organism evidence="12 13">
    <name type="scientific">Brenthis ino</name>
    <name type="common">lesser marbled fritillary</name>
    <dbReference type="NCBI Taxonomy" id="405034"/>
    <lineage>
        <taxon>Eukaryota</taxon>
        <taxon>Metazoa</taxon>
        <taxon>Ecdysozoa</taxon>
        <taxon>Arthropoda</taxon>
        <taxon>Hexapoda</taxon>
        <taxon>Insecta</taxon>
        <taxon>Pterygota</taxon>
        <taxon>Neoptera</taxon>
        <taxon>Endopterygota</taxon>
        <taxon>Lepidoptera</taxon>
        <taxon>Glossata</taxon>
        <taxon>Ditrysia</taxon>
        <taxon>Papilionoidea</taxon>
        <taxon>Nymphalidae</taxon>
        <taxon>Heliconiinae</taxon>
        <taxon>Argynnini</taxon>
        <taxon>Brenthis</taxon>
    </lineage>
</organism>
<dbReference type="SUPFAM" id="SSF63877">
    <property type="entry name" value="Methuselah ectodomain"/>
    <property type="match status" value="1"/>
</dbReference>
<evidence type="ECO:0000256" key="8">
    <source>
        <dbReference type="ARBA" id="ARBA00023224"/>
    </source>
</evidence>
<evidence type="ECO:0000259" key="11">
    <source>
        <dbReference type="Pfam" id="PF06652"/>
    </source>
</evidence>
<reference evidence="12" key="1">
    <citation type="submission" date="2021-12" db="EMBL/GenBank/DDBJ databases">
        <authorList>
            <person name="Martin H S."/>
        </authorList>
    </citation>
    <scope>NUCLEOTIDE SEQUENCE</scope>
</reference>
<feature type="signal peptide" evidence="10">
    <location>
        <begin position="1"/>
        <end position="16"/>
    </location>
</feature>
<feature type="transmembrane region" description="Helical" evidence="9">
    <location>
        <begin position="445"/>
        <end position="464"/>
    </location>
</feature>
<evidence type="ECO:0000256" key="5">
    <source>
        <dbReference type="ARBA" id="ARBA00022989"/>
    </source>
</evidence>
<sequence>MLKLTILLVLVSNSVSDPCNDEGSIDIIDGVHSNGEIVHDGLKYKRDEYFVDKNVTRDCLCEKKICINKCCPLGYAYYNKNCTKVQESFNPTIVDKYLNVQNINITDHFHFKPTKPVCIDEEVRIRALQVFNKLLIRTDGSLYIEVPNKIPPYLLRNPNKYCVDTFILEDGNGIKTSTFDALVCFTEDEDDAHYFLSSSCMLISCVFILATVTVYAWLPELRNLHGLVLMAYLASLFAAFINLGTLQILVSLNNIMLSACITMTFIIYFSLLSAFFWLNVMCFDIWWTFSGKRGMATEKKSIRAKFYAYCKYAFGVPTILTALLIGLEFSGLPRRPFLPAIRLEGCFLSGRCRHTKLLYLYGPIVIITVVNLIFFTLTALKIAEIKKQTSVLKTGESATHDKQKSERQRLLLYVKLFAVMGVSWILEVISHIFPEANKIWCFTDAYNVLIGLLVFIIFVCKRKIFRLMKKRIKDGILRRNESRGSIMIPQKLYITRNLRDYQQRDSLDTIRTYCHDTDSNKDMNTTNL</sequence>
<dbReference type="InterPro" id="IPR023311">
    <property type="entry name" value="Methusela_ecto_dom_2"/>
</dbReference>
<feature type="transmembrane region" description="Helical" evidence="9">
    <location>
        <begin position="194"/>
        <end position="218"/>
    </location>
</feature>
<feature type="transmembrane region" description="Helical" evidence="9">
    <location>
        <begin position="358"/>
        <end position="380"/>
    </location>
</feature>
<dbReference type="Pfam" id="PF06652">
    <property type="entry name" value="Methuselah_N"/>
    <property type="match status" value="1"/>
</dbReference>
<name>A0A8J9U7Q1_9NEOP</name>
<feature type="transmembrane region" description="Helical" evidence="9">
    <location>
        <begin position="230"/>
        <end position="249"/>
    </location>
</feature>
<feature type="transmembrane region" description="Helical" evidence="9">
    <location>
        <begin position="410"/>
        <end position="433"/>
    </location>
</feature>
<keyword evidence="5 9" id="KW-1133">Transmembrane helix</keyword>
<keyword evidence="7" id="KW-0675">Receptor</keyword>
<evidence type="ECO:0000256" key="6">
    <source>
        <dbReference type="ARBA" id="ARBA00023040"/>
    </source>
</evidence>
<feature type="transmembrane region" description="Helical" evidence="9">
    <location>
        <begin position="255"/>
        <end position="286"/>
    </location>
</feature>
<dbReference type="CDD" id="cd15039">
    <property type="entry name" value="7tmB3_Methuselah-like"/>
    <property type="match status" value="1"/>
</dbReference>
<evidence type="ECO:0000256" key="4">
    <source>
        <dbReference type="ARBA" id="ARBA00022729"/>
    </source>
</evidence>
<dbReference type="PANTHER" id="PTHR47154">
    <property type="entry name" value="G-PROTEIN COUPLED RECEPTOR MTH-RELATED"/>
    <property type="match status" value="1"/>
</dbReference>
<dbReference type="PANTHER" id="PTHR47154:SF2">
    <property type="entry name" value="G-PROTEIN COUPLED RECEPTOR MTH-RELATED"/>
    <property type="match status" value="1"/>
</dbReference>
<dbReference type="GO" id="GO:0008528">
    <property type="term" value="F:G protein-coupled peptide receptor activity"/>
    <property type="evidence" value="ECO:0007669"/>
    <property type="project" value="TreeGrafter"/>
</dbReference>
<evidence type="ECO:0000256" key="7">
    <source>
        <dbReference type="ARBA" id="ARBA00023170"/>
    </source>
</evidence>
<proteinExistence type="inferred from homology"/>
<dbReference type="InterPro" id="IPR051384">
    <property type="entry name" value="Mth_GPCR"/>
</dbReference>
<feature type="non-terminal residue" evidence="12">
    <location>
        <position position="528"/>
    </location>
</feature>
<accession>A0A8J9U7Q1</accession>
<comment type="similarity">
    <text evidence="2">Belongs to the G-protein coupled receptor 2 family. Mth subfamily.</text>
</comment>
<dbReference type="Gene3D" id="2.170.180.11">
    <property type="entry name" value="Methuselah ectodomain, domain 2"/>
    <property type="match status" value="1"/>
</dbReference>
<evidence type="ECO:0000313" key="13">
    <source>
        <dbReference type="Proteomes" id="UP000838878"/>
    </source>
</evidence>
<dbReference type="AlphaFoldDB" id="A0A8J9U7Q1"/>
<evidence type="ECO:0000256" key="3">
    <source>
        <dbReference type="ARBA" id="ARBA00022692"/>
    </source>
</evidence>
<dbReference type="OrthoDB" id="6134459at2759"/>
<keyword evidence="9" id="KW-0472">Membrane</keyword>
<dbReference type="InterPro" id="IPR010596">
    <property type="entry name" value="Methuselah_N_dom"/>
</dbReference>
<keyword evidence="4 10" id="KW-0732">Signal</keyword>